<organism evidence="1 2">
    <name type="scientific">Protopolystoma xenopodis</name>
    <dbReference type="NCBI Taxonomy" id="117903"/>
    <lineage>
        <taxon>Eukaryota</taxon>
        <taxon>Metazoa</taxon>
        <taxon>Spiralia</taxon>
        <taxon>Lophotrochozoa</taxon>
        <taxon>Platyhelminthes</taxon>
        <taxon>Monogenea</taxon>
        <taxon>Polyopisthocotylea</taxon>
        <taxon>Polystomatidea</taxon>
        <taxon>Polystomatidae</taxon>
        <taxon>Protopolystoma</taxon>
    </lineage>
</organism>
<accession>A0A3S5C2U4</accession>
<keyword evidence="2" id="KW-1185">Reference proteome</keyword>
<protein>
    <submittedName>
        <fullName evidence="1">Uncharacterized protein</fullName>
    </submittedName>
</protein>
<dbReference type="AlphaFoldDB" id="A0A3S5C2U4"/>
<comment type="caution">
    <text evidence="1">The sequence shown here is derived from an EMBL/GenBank/DDBJ whole genome shotgun (WGS) entry which is preliminary data.</text>
</comment>
<name>A0A3S5C2U4_9PLAT</name>
<dbReference type="Proteomes" id="UP000784294">
    <property type="component" value="Unassembled WGS sequence"/>
</dbReference>
<dbReference type="EMBL" id="CAAALY010124981">
    <property type="protein sequence ID" value="VEL31648.1"/>
    <property type="molecule type" value="Genomic_DNA"/>
</dbReference>
<sequence>MYVSNLSVIAEYAGMTANSSAFCHNDMRFYLTIEPSLDCRGVARGQLKRKSSELVFFLFA</sequence>
<evidence type="ECO:0000313" key="2">
    <source>
        <dbReference type="Proteomes" id="UP000784294"/>
    </source>
</evidence>
<evidence type="ECO:0000313" key="1">
    <source>
        <dbReference type="EMBL" id="VEL31648.1"/>
    </source>
</evidence>
<proteinExistence type="predicted"/>
<reference evidence="1" key="1">
    <citation type="submission" date="2018-11" db="EMBL/GenBank/DDBJ databases">
        <authorList>
            <consortium name="Pathogen Informatics"/>
        </authorList>
    </citation>
    <scope>NUCLEOTIDE SEQUENCE</scope>
</reference>
<gene>
    <name evidence="1" type="ORF">PXEA_LOCUS25088</name>
</gene>